<sequence>MNDEEQEYSSLFQGNISSDSESEIEVDFSVKETKNGKPTNIYSQNSFVMEIDGDNTDEIGSQDEQQLGFGKLDPLFENENLGMIQHFDDDDDDDIEQDRNLHDEDNDDEKCRQCKRNVNSNKWCRECNEIRFRELFDSWSTENRDLDLLIQQAQLNSTRNLEVLEFIFFERFKDIELIEEDEEFYLYTAVWTNGPIEDWNALENRWHRRSSLRVTLKRFKYAEERFEMVYDELNSYYKATHTIEPSDLYSVIRCFGISRHPQTNDYIIIYEYAQQWTIHEYIGQNFPTISWHQKLFLLNHVARNLANIHQLSYIYAEVFSRESIDISPNENSDLKKGFHSLFTGKFMVDRNSAARRMRDYLRWISSMFGKDESKSSFEQISTQGISAKIAIMSLKSDNQILPNALAQLVKEEEPKIENEGDNLESEQIADQTNMGRWPSGLRRHVKAVVSSEAWVRIPPSSYMIATMLVSFYA</sequence>
<gene>
    <name evidence="2" type="ORF">AGERDE_LOCUS6995</name>
</gene>
<reference evidence="2" key="1">
    <citation type="submission" date="2021-06" db="EMBL/GenBank/DDBJ databases">
        <authorList>
            <person name="Kallberg Y."/>
            <person name="Tangrot J."/>
            <person name="Rosling A."/>
        </authorList>
    </citation>
    <scope>NUCLEOTIDE SEQUENCE</scope>
    <source>
        <strain evidence="2">MT106</strain>
    </source>
</reference>
<dbReference type="SUPFAM" id="SSF56112">
    <property type="entry name" value="Protein kinase-like (PK-like)"/>
    <property type="match status" value="1"/>
</dbReference>
<dbReference type="InterPro" id="IPR011009">
    <property type="entry name" value="Kinase-like_dom_sf"/>
</dbReference>
<keyword evidence="3" id="KW-1185">Reference proteome</keyword>
<dbReference type="Gene3D" id="1.10.510.10">
    <property type="entry name" value="Transferase(Phosphotransferase) domain 1"/>
    <property type="match status" value="1"/>
</dbReference>
<evidence type="ECO:0000256" key="1">
    <source>
        <dbReference type="SAM" id="MobiDB-lite"/>
    </source>
</evidence>
<proteinExistence type="predicted"/>
<accession>A0A9N9FRY9</accession>
<evidence type="ECO:0000313" key="2">
    <source>
        <dbReference type="EMBL" id="CAG8557710.1"/>
    </source>
</evidence>
<name>A0A9N9FRY9_9GLOM</name>
<comment type="caution">
    <text evidence="2">The sequence shown here is derived from an EMBL/GenBank/DDBJ whole genome shotgun (WGS) entry which is preliminary data.</text>
</comment>
<protein>
    <submittedName>
        <fullName evidence="2">13017_t:CDS:1</fullName>
    </submittedName>
</protein>
<dbReference type="AlphaFoldDB" id="A0A9N9FRY9"/>
<dbReference type="EMBL" id="CAJVPL010001188">
    <property type="protein sequence ID" value="CAG8557710.1"/>
    <property type="molecule type" value="Genomic_DNA"/>
</dbReference>
<dbReference type="Proteomes" id="UP000789831">
    <property type="component" value="Unassembled WGS sequence"/>
</dbReference>
<feature type="region of interest" description="Disordered" evidence="1">
    <location>
        <begin position="1"/>
        <end position="24"/>
    </location>
</feature>
<dbReference type="OrthoDB" id="2359368at2759"/>
<organism evidence="2 3">
    <name type="scientific">Ambispora gerdemannii</name>
    <dbReference type="NCBI Taxonomy" id="144530"/>
    <lineage>
        <taxon>Eukaryota</taxon>
        <taxon>Fungi</taxon>
        <taxon>Fungi incertae sedis</taxon>
        <taxon>Mucoromycota</taxon>
        <taxon>Glomeromycotina</taxon>
        <taxon>Glomeromycetes</taxon>
        <taxon>Archaeosporales</taxon>
        <taxon>Ambisporaceae</taxon>
        <taxon>Ambispora</taxon>
    </lineage>
</organism>
<feature type="region of interest" description="Disordered" evidence="1">
    <location>
        <begin position="88"/>
        <end position="107"/>
    </location>
</feature>
<evidence type="ECO:0000313" key="3">
    <source>
        <dbReference type="Proteomes" id="UP000789831"/>
    </source>
</evidence>